<evidence type="ECO:0000256" key="1">
    <source>
        <dbReference type="SAM" id="Phobius"/>
    </source>
</evidence>
<feature type="transmembrane region" description="Helical" evidence="1">
    <location>
        <begin position="37"/>
        <end position="56"/>
    </location>
</feature>
<dbReference type="InterPro" id="IPR054331">
    <property type="entry name" value="LiaF_TM"/>
</dbReference>
<proteinExistence type="predicted"/>
<keyword evidence="1" id="KW-1133">Transmembrane helix</keyword>
<dbReference type="Pfam" id="PF09922">
    <property type="entry name" value="LiaF-like_C"/>
    <property type="match status" value="1"/>
</dbReference>
<keyword evidence="1" id="KW-0812">Transmembrane</keyword>
<dbReference type="InterPro" id="IPR024425">
    <property type="entry name" value="LiaF-like_C"/>
</dbReference>
<dbReference type="Proteomes" id="UP001275315">
    <property type="component" value="Unassembled WGS sequence"/>
</dbReference>
<feature type="transmembrane region" description="Helical" evidence="1">
    <location>
        <begin position="7"/>
        <end position="25"/>
    </location>
</feature>
<keyword evidence="5" id="KW-1185">Reference proteome</keyword>
<sequence>MKMERGVFRYFIAVLLISIGAVLVLENLGLVQFKLKFGWTFLFPLLFIIMGLKWIIDRLRHRGGSWTFGSFFLIFGTLLMLDRFEMMTFGFKDVFKLWPLLIIYFGFLFIGRNRITVYKPSTHRVDEKDFIYESPHDEGNSTGKKQTVYHDKGTFFSVGNYEYNQPNWKVEPMTLKSMAGDFYFDFSKAYIPEKKIPISIHSLAGDVHILIQKILSLE</sequence>
<evidence type="ECO:0000259" key="3">
    <source>
        <dbReference type="Pfam" id="PF22570"/>
    </source>
</evidence>
<dbReference type="Pfam" id="PF22570">
    <property type="entry name" value="LiaF-TM"/>
    <property type="match status" value="1"/>
</dbReference>
<feature type="domain" description="Cell wall-active antibiotics response LiaF-like C-terminal" evidence="2">
    <location>
        <begin position="158"/>
        <end position="211"/>
    </location>
</feature>
<gene>
    <name evidence="4" type="ORF">RWD45_03385</name>
</gene>
<evidence type="ECO:0000313" key="5">
    <source>
        <dbReference type="Proteomes" id="UP001275315"/>
    </source>
</evidence>
<reference evidence="4 5" key="1">
    <citation type="submission" date="2023-10" db="EMBL/GenBank/DDBJ databases">
        <title>Virgibacillus soli CC-YMP-6 genome.</title>
        <authorList>
            <person name="Miliotis G."/>
            <person name="Sengupta P."/>
            <person name="Hameed A."/>
            <person name="Chuvochina M."/>
            <person name="Mcdonagh F."/>
            <person name="Simpson A.C."/>
            <person name="Singh N.K."/>
            <person name="Rekha P.D."/>
            <person name="Raman K."/>
            <person name="Hugenholtz P."/>
            <person name="Venkateswaran K."/>
        </authorList>
    </citation>
    <scope>NUCLEOTIDE SEQUENCE [LARGE SCALE GENOMIC DNA]</scope>
    <source>
        <strain evidence="4 5">CC-YMP-6</strain>
    </source>
</reference>
<organism evidence="4 5">
    <name type="scientific">Paracerasibacillus soli</name>
    <dbReference type="NCBI Taxonomy" id="480284"/>
    <lineage>
        <taxon>Bacteria</taxon>
        <taxon>Bacillati</taxon>
        <taxon>Bacillota</taxon>
        <taxon>Bacilli</taxon>
        <taxon>Bacillales</taxon>
        <taxon>Bacillaceae</taxon>
        <taxon>Paracerasibacillus</taxon>
    </lineage>
</organism>
<accession>A0ABU5CN84</accession>
<feature type="transmembrane region" description="Helical" evidence="1">
    <location>
        <begin position="63"/>
        <end position="81"/>
    </location>
</feature>
<name>A0ABU5CN84_9BACI</name>
<keyword evidence="1" id="KW-0472">Membrane</keyword>
<comment type="caution">
    <text evidence="4">The sequence shown here is derived from an EMBL/GenBank/DDBJ whole genome shotgun (WGS) entry which is preliminary data.</text>
</comment>
<evidence type="ECO:0000259" key="2">
    <source>
        <dbReference type="Pfam" id="PF09922"/>
    </source>
</evidence>
<evidence type="ECO:0000313" key="4">
    <source>
        <dbReference type="EMBL" id="MDY0407826.1"/>
    </source>
</evidence>
<dbReference type="RefSeq" id="WP_320378607.1">
    <property type="nucleotide sequence ID" value="NZ_JAWDIQ010000001.1"/>
</dbReference>
<protein>
    <submittedName>
        <fullName evidence="4">DUF5668 domain-containing protein</fullName>
    </submittedName>
</protein>
<feature type="transmembrane region" description="Helical" evidence="1">
    <location>
        <begin position="93"/>
        <end position="111"/>
    </location>
</feature>
<dbReference type="EMBL" id="JAWDIQ010000001">
    <property type="protein sequence ID" value="MDY0407826.1"/>
    <property type="molecule type" value="Genomic_DNA"/>
</dbReference>
<feature type="domain" description="LiaF transmembrane" evidence="3">
    <location>
        <begin position="11"/>
        <end position="114"/>
    </location>
</feature>